<dbReference type="GO" id="GO:0006281">
    <property type="term" value="P:DNA repair"/>
    <property type="evidence" value="ECO:0007669"/>
    <property type="project" value="UniProtKB-KW"/>
</dbReference>
<evidence type="ECO:0000256" key="8">
    <source>
        <dbReference type="ARBA" id="ARBA00022801"/>
    </source>
</evidence>
<keyword evidence="9" id="KW-0408">Iron</keyword>
<gene>
    <name evidence="13" type="ORF">L336_0632</name>
</gene>
<reference evidence="13 14" key="1">
    <citation type="journal article" date="2013" name="Nat. Biotechnol.">
        <title>Genome sequences of rare, uncultured bacteria obtained by differential coverage binning of multiple metagenomes.</title>
        <authorList>
            <person name="Albertsen M."/>
            <person name="Hugenholtz P."/>
            <person name="Skarshewski A."/>
            <person name="Nielsen K.L."/>
            <person name="Tyson G.W."/>
            <person name="Nielsen P.H."/>
        </authorList>
    </citation>
    <scope>NUCLEOTIDE SEQUENCE [LARGE SCALE GENOMIC DNA]</scope>
    <source>
        <strain evidence="13">TM71</strain>
    </source>
</reference>
<dbReference type="SUPFAM" id="SSF52141">
    <property type="entry name" value="Uracil-DNA glycosylase-like"/>
    <property type="match status" value="1"/>
</dbReference>
<dbReference type="RefSeq" id="WP_015641785.1">
    <property type="nucleotide sequence ID" value="NC_021219.1"/>
</dbReference>
<dbReference type="InterPro" id="IPR036895">
    <property type="entry name" value="Uracil-DNA_glycosylase-like_sf"/>
</dbReference>
<evidence type="ECO:0000256" key="9">
    <source>
        <dbReference type="ARBA" id="ARBA00023004"/>
    </source>
</evidence>
<evidence type="ECO:0000256" key="2">
    <source>
        <dbReference type="ARBA" id="ARBA00006521"/>
    </source>
</evidence>
<evidence type="ECO:0000256" key="4">
    <source>
        <dbReference type="ARBA" id="ARBA00019403"/>
    </source>
</evidence>
<keyword evidence="8" id="KW-0378">Hydrolase</keyword>
<dbReference type="NCBIfam" id="TIGR00758">
    <property type="entry name" value="UDG_fam4"/>
    <property type="match status" value="1"/>
</dbReference>
<dbReference type="PANTHER" id="PTHR33693:SF1">
    <property type="entry name" value="TYPE-4 URACIL-DNA GLYCOSYLASE"/>
    <property type="match status" value="1"/>
</dbReference>
<dbReference type="GO" id="GO:0004844">
    <property type="term" value="F:uracil DNA N-glycosylase activity"/>
    <property type="evidence" value="ECO:0007669"/>
    <property type="project" value="UniProtKB-EC"/>
</dbReference>
<evidence type="ECO:0000256" key="6">
    <source>
        <dbReference type="ARBA" id="ARBA00022723"/>
    </source>
</evidence>
<comment type="catalytic activity">
    <reaction evidence="1">
        <text>Hydrolyzes single-stranded DNA or mismatched double-stranded DNA and polynucleotides, releasing free uracil.</text>
        <dbReference type="EC" id="3.2.2.27"/>
    </reaction>
</comment>
<feature type="domain" description="Uracil-DNA glycosylase-like" evidence="12">
    <location>
        <begin position="32"/>
        <end position="181"/>
    </location>
</feature>
<evidence type="ECO:0000256" key="1">
    <source>
        <dbReference type="ARBA" id="ARBA00001400"/>
    </source>
</evidence>
<keyword evidence="10" id="KW-0411">Iron-sulfur</keyword>
<sequence>MTKQTEMAVLQEMIVANEVCPELRRSATQLVMGAGSLDAKIVFIGEAPGKNEDEQGVPFVGVAGKFLNEMLTLAGMNRDEVYITNIVKYRPPNNRDPLPNEKQAFWPYLIRQLQIIDPLLVVTLGRHSMEYFLPGKSIGQIHGQPKRIQFGDKKIVIVPLYHPAAALYNGGMRQLLMDDFVSLPTILDAATRQ</sequence>
<dbReference type="PANTHER" id="PTHR33693">
    <property type="entry name" value="TYPE-5 URACIL-DNA GLYCOSYLASE"/>
    <property type="match status" value="1"/>
</dbReference>
<keyword evidence="14" id="KW-1185">Reference proteome</keyword>
<dbReference type="KEGG" id="saal:L336_0632"/>
<dbReference type="HOGENOM" id="CLU_044815_1_3_0"/>
<dbReference type="EC" id="3.2.2.27" evidence="3"/>
<proteinExistence type="inferred from homology"/>
<dbReference type="Proteomes" id="UP000013893">
    <property type="component" value="Chromosome"/>
</dbReference>
<keyword evidence="5" id="KW-0004">4Fe-4S</keyword>
<evidence type="ECO:0000313" key="13">
    <source>
        <dbReference type="EMBL" id="AGL62335.1"/>
    </source>
</evidence>
<dbReference type="InterPro" id="IPR005273">
    <property type="entry name" value="Ura-DNA_glyco_family4"/>
</dbReference>
<name>R4PVQ8_9BACT</name>
<dbReference type="EMBL" id="CP005957">
    <property type="protein sequence ID" value="AGL62335.1"/>
    <property type="molecule type" value="Genomic_DNA"/>
</dbReference>
<dbReference type="InterPro" id="IPR051536">
    <property type="entry name" value="UDG_Type-4/5"/>
</dbReference>
<evidence type="ECO:0000256" key="10">
    <source>
        <dbReference type="ARBA" id="ARBA00023014"/>
    </source>
</evidence>
<dbReference type="PATRIC" id="fig|1332188.3.peg.621"/>
<dbReference type="GO" id="GO:0051539">
    <property type="term" value="F:4 iron, 4 sulfur cluster binding"/>
    <property type="evidence" value="ECO:0007669"/>
    <property type="project" value="UniProtKB-KW"/>
</dbReference>
<dbReference type="InterPro" id="IPR005122">
    <property type="entry name" value="Uracil-DNA_glycosylase-like"/>
</dbReference>
<accession>R4PVQ8</accession>
<dbReference type="AlphaFoldDB" id="R4PVQ8"/>
<keyword evidence="11" id="KW-0234">DNA repair</keyword>
<dbReference type="SMART" id="SM00987">
    <property type="entry name" value="UreE_C"/>
    <property type="match status" value="1"/>
</dbReference>
<evidence type="ECO:0000313" key="14">
    <source>
        <dbReference type="Proteomes" id="UP000013893"/>
    </source>
</evidence>
<evidence type="ECO:0000256" key="11">
    <source>
        <dbReference type="ARBA" id="ARBA00023204"/>
    </source>
</evidence>
<evidence type="ECO:0000259" key="12">
    <source>
        <dbReference type="SMART" id="SM00986"/>
    </source>
</evidence>
<dbReference type="CDD" id="cd10030">
    <property type="entry name" value="UDG-F4_TTUDGA_SPO1dp_like"/>
    <property type="match status" value="1"/>
</dbReference>
<keyword evidence="7" id="KW-0227">DNA damage</keyword>
<evidence type="ECO:0000256" key="7">
    <source>
        <dbReference type="ARBA" id="ARBA00022763"/>
    </source>
</evidence>
<keyword evidence="6" id="KW-0479">Metal-binding</keyword>
<comment type="similarity">
    <text evidence="2">Belongs to the uracil-DNA glycosylase (UDG) superfamily. Type 4 (UDGa) family.</text>
</comment>
<dbReference type="GO" id="GO:0046872">
    <property type="term" value="F:metal ion binding"/>
    <property type="evidence" value="ECO:0007669"/>
    <property type="project" value="UniProtKB-KW"/>
</dbReference>
<organism evidence="13 14">
    <name type="scientific">Candidatus Saccharimonas aalborgensis</name>
    <dbReference type="NCBI Taxonomy" id="1332188"/>
    <lineage>
        <taxon>Bacteria</taxon>
        <taxon>Candidatus Saccharimonadota</taxon>
        <taxon>Candidatus Saccharimonadia</taxon>
        <taxon>Candidatus Saccharimonadales</taxon>
        <taxon>Candidatus Saccharimonadaceae</taxon>
        <taxon>Candidatus Saccharimonas</taxon>
    </lineage>
</organism>
<dbReference type="Pfam" id="PF03167">
    <property type="entry name" value="UDG"/>
    <property type="match status" value="1"/>
</dbReference>
<evidence type="ECO:0000256" key="3">
    <source>
        <dbReference type="ARBA" id="ARBA00012030"/>
    </source>
</evidence>
<evidence type="ECO:0000256" key="5">
    <source>
        <dbReference type="ARBA" id="ARBA00022485"/>
    </source>
</evidence>
<protein>
    <recommendedName>
        <fullName evidence="4">Type-4 uracil-DNA glycosylase</fullName>
        <ecNumber evidence="3">3.2.2.27</ecNumber>
    </recommendedName>
</protein>
<dbReference type="Gene3D" id="3.40.470.10">
    <property type="entry name" value="Uracil-DNA glycosylase-like domain"/>
    <property type="match status" value="1"/>
</dbReference>
<dbReference type="SMART" id="SM00986">
    <property type="entry name" value="UDG"/>
    <property type="match status" value="1"/>
</dbReference>
<dbReference type="STRING" id="1332188.L336_0632"/>